<evidence type="ECO:0000256" key="4">
    <source>
        <dbReference type="ARBA" id="ARBA00048983"/>
    </source>
</evidence>
<comment type="caution">
    <text evidence="7">The sequence shown here is derived from an EMBL/GenBank/DDBJ whole genome shotgun (WGS) entry which is preliminary data.</text>
</comment>
<protein>
    <recommendedName>
        <fullName evidence="2">NAD(P)H dehydrogenase (quinone)</fullName>
        <ecNumber evidence="2">1.6.5.2</ecNumber>
    </recommendedName>
</protein>
<evidence type="ECO:0000256" key="1">
    <source>
        <dbReference type="ARBA" id="ARBA00006961"/>
    </source>
</evidence>
<dbReference type="InterPro" id="IPR010089">
    <property type="entry name" value="Flavoprotein_WrbA-like"/>
</dbReference>
<evidence type="ECO:0000313" key="7">
    <source>
        <dbReference type="EMBL" id="KAK9918952.1"/>
    </source>
</evidence>
<evidence type="ECO:0000256" key="5">
    <source>
        <dbReference type="SAM" id="MobiDB-lite"/>
    </source>
</evidence>
<comment type="catalytic activity">
    <reaction evidence="3">
        <text>a quinone + NADH + H(+) = a quinol + NAD(+)</text>
        <dbReference type="Rhea" id="RHEA:46160"/>
        <dbReference type="ChEBI" id="CHEBI:15378"/>
        <dbReference type="ChEBI" id="CHEBI:24646"/>
        <dbReference type="ChEBI" id="CHEBI:57540"/>
        <dbReference type="ChEBI" id="CHEBI:57945"/>
        <dbReference type="ChEBI" id="CHEBI:132124"/>
        <dbReference type="EC" id="1.6.5.2"/>
    </reaction>
</comment>
<dbReference type="EC" id="1.6.5.2" evidence="2"/>
<dbReference type="InterPro" id="IPR005025">
    <property type="entry name" value="FMN_Rdtase-like_dom"/>
</dbReference>
<accession>A0ABR2Z425</accession>
<comment type="catalytic activity">
    <reaction evidence="4">
        <text>a quinone + NADPH + H(+) = a quinol + NADP(+)</text>
        <dbReference type="Rhea" id="RHEA:46164"/>
        <dbReference type="ChEBI" id="CHEBI:15378"/>
        <dbReference type="ChEBI" id="CHEBI:24646"/>
        <dbReference type="ChEBI" id="CHEBI:57783"/>
        <dbReference type="ChEBI" id="CHEBI:58349"/>
        <dbReference type="ChEBI" id="CHEBI:132124"/>
        <dbReference type="EC" id="1.6.5.2"/>
    </reaction>
</comment>
<dbReference type="SUPFAM" id="SSF52218">
    <property type="entry name" value="Flavoproteins"/>
    <property type="match status" value="1"/>
</dbReference>
<feature type="compositionally biased region" description="Polar residues" evidence="5">
    <location>
        <begin position="1"/>
        <end position="20"/>
    </location>
</feature>
<sequence length="243" mass="25918">MGNCWSSQKQAHNPAASSVNPKPEPSAIEKPVVEAQKPAAMTVKIYIVFYSTYGHVYKLAQQQKKGVDSVEGVEGILYQVPEILSEEVLGKMHAPPKPDVPILDVHELPNADGFLFGFPTRYGTMCAQFKAFWDATGSLWSKGALVGKPVGLFTSTASQGGGQESTILTSLPNVVHHGMVFVPAGYSFGAQMYGLDEVRGGSGWGAGTFAAGDGSRQPSKTELDFAEYQGAYFAKIAKKLAAP</sequence>
<dbReference type="PANTHER" id="PTHR30546">
    <property type="entry name" value="FLAVODOXIN-RELATED PROTEIN WRBA-RELATED"/>
    <property type="match status" value="1"/>
</dbReference>
<comment type="similarity">
    <text evidence="1">Belongs to the WrbA family.</text>
</comment>
<evidence type="ECO:0000259" key="6">
    <source>
        <dbReference type="PROSITE" id="PS50902"/>
    </source>
</evidence>
<dbReference type="Pfam" id="PF03358">
    <property type="entry name" value="FMN_red"/>
    <property type="match status" value="1"/>
</dbReference>
<keyword evidence="8" id="KW-1185">Reference proteome</keyword>
<evidence type="ECO:0000313" key="8">
    <source>
        <dbReference type="Proteomes" id="UP001491310"/>
    </source>
</evidence>
<feature type="region of interest" description="Disordered" evidence="5">
    <location>
        <begin position="1"/>
        <end position="27"/>
    </location>
</feature>
<dbReference type="InterPro" id="IPR029039">
    <property type="entry name" value="Flavoprotein-like_sf"/>
</dbReference>
<proteinExistence type="inferred from homology"/>
<dbReference type="NCBIfam" id="NF002999">
    <property type="entry name" value="PRK03767.1"/>
    <property type="match status" value="1"/>
</dbReference>
<dbReference type="PANTHER" id="PTHR30546:SF23">
    <property type="entry name" value="FLAVOPROTEIN-LIKE PROTEIN YCP4-RELATED"/>
    <property type="match status" value="1"/>
</dbReference>
<gene>
    <name evidence="7" type="ORF">WJX75_008276</name>
</gene>
<name>A0ABR2Z425_9CHLO</name>
<dbReference type="InterPro" id="IPR008254">
    <property type="entry name" value="Flavodoxin/NO_synth"/>
</dbReference>
<dbReference type="NCBIfam" id="TIGR01755">
    <property type="entry name" value="flav_wrbA"/>
    <property type="match status" value="1"/>
</dbReference>
<dbReference type="Gene3D" id="3.40.50.360">
    <property type="match status" value="1"/>
</dbReference>
<organism evidence="7 8">
    <name type="scientific">Coccomyxa subellipsoidea</name>
    <dbReference type="NCBI Taxonomy" id="248742"/>
    <lineage>
        <taxon>Eukaryota</taxon>
        <taxon>Viridiplantae</taxon>
        <taxon>Chlorophyta</taxon>
        <taxon>core chlorophytes</taxon>
        <taxon>Trebouxiophyceae</taxon>
        <taxon>Trebouxiophyceae incertae sedis</taxon>
        <taxon>Coccomyxaceae</taxon>
        <taxon>Coccomyxa</taxon>
    </lineage>
</organism>
<feature type="domain" description="Flavodoxin-like" evidence="6">
    <location>
        <begin position="45"/>
        <end position="233"/>
    </location>
</feature>
<reference evidence="7 8" key="1">
    <citation type="journal article" date="2024" name="Nat. Commun.">
        <title>Phylogenomics reveals the evolutionary origins of lichenization in chlorophyte algae.</title>
        <authorList>
            <person name="Puginier C."/>
            <person name="Libourel C."/>
            <person name="Otte J."/>
            <person name="Skaloud P."/>
            <person name="Haon M."/>
            <person name="Grisel S."/>
            <person name="Petersen M."/>
            <person name="Berrin J.G."/>
            <person name="Delaux P.M."/>
            <person name="Dal Grande F."/>
            <person name="Keller J."/>
        </authorList>
    </citation>
    <scope>NUCLEOTIDE SEQUENCE [LARGE SCALE GENOMIC DNA]</scope>
    <source>
        <strain evidence="7 8">SAG 216-7</strain>
    </source>
</reference>
<evidence type="ECO:0000256" key="3">
    <source>
        <dbReference type="ARBA" id="ARBA00047678"/>
    </source>
</evidence>
<dbReference type="PROSITE" id="PS50902">
    <property type="entry name" value="FLAVODOXIN_LIKE"/>
    <property type="match status" value="1"/>
</dbReference>
<evidence type="ECO:0000256" key="2">
    <source>
        <dbReference type="ARBA" id="ARBA00012648"/>
    </source>
</evidence>
<dbReference type="Proteomes" id="UP001491310">
    <property type="component" value="Unassembled WGS sequence"/>
</dbReference>
<dbReference type="EMBL" id="JALJOT010000001">
    <property type="protein sequence ID" value="KAK9918952.1"/>
    <property type="molecule type" value="Genomic_DNA"/>
</dbReference>